<keyword evidence="2 3" id="KW-0694">RNA-binding</keyword>
<dbReference type="GO" id="GO:0003729">
    <property type="term" value="F:mRNA binding"/>
    <property type="evidence" value="ECO:0007669"/>
    <property type="project" value="UniProtKB-ARBA"/>
</dbReference>
<comment type="caution">
    <text evidence="6">The sequence shown here is derived from an EMBL/GenBank/DDBJ whole genome shotgun (WGS) entry which is preliminary data.</text>
</comment>
<protein>
    <recommendedName>
        <fullName evidence="5">RRM domain-containing protein</fullName>
    </recommendedName>
</protein>
<dbReference type="Pfam" id="PF00076">
    <property type="entry name" value="RRM_1"/>
    <property type="match status" value="3"/>
</dbReference>
<name>A0A8J2JV52_9HEXA</name>
<dbReference type="GO" id="GO:0010629">
    <property type="term" value="P:negative regulation of gene expression"/>
    <property type="evidence" value="ECO:0007669"/>
    <property type="project" value="UniProtKB-ARBA"/>
</dbReference>
<dbReference type="FunFam" id="3.30.70.330:FF:000383">
    <property type="entry name" value="Sex lethal, isoform D"/>
    <property type="match status" value="1"/>
</dbReference>
<feature type="domain" description="RRM" evidence="5">
    <location>
        <begin position="105"/>
        <end position="185"/>
    </location>
</feature>
<feature type="domain" description="RRM" evidence="5">
    <location>
        <begin position="719"/>
        <end position="803"/>
    </location>
</feature>
<evidence type="ECO:0000256" key="4">
    <source>
        <dbReference type="SAM" id="MobiDB-lite"/>
    </source>
</evidence>
<evidence type="ECO:0000259" key="5">
    <source>
        <dbReference type="PROSITE" id="PS50102"/>
    </source>
</evidence>
<sequence length="867" mass="94770">METTTSLRMHDLPDADSIKLFVGQIPFVWSEKEIRFYFEVFGRIYLVDIVRDRSTQQSKGCCFIIYYSRKSAMDAQIAWHNSKKLPGLSHPIQMQIAEKENQAERQVIIEMLSKKMQATDLCLMFNGYGLIEECAIFRDGNGASKGCGYAIYASKSQALNAVKAFHQSVVMEDCPSPLVVRMAVTHVENPVDLSALSAFNDSSTTERITPSVPPGFQPIVRGAHSLYADFSDMFNFGRDPAVEGGPENASSPENSPPTSSRTVINKFSDGHKEGQTKFDLAVGPSNFDAPNDTCFDQGKQLEGNEENSEKYNKPDIPQKEPTQESDEQGNEESVTNPKCGAASGWTVPATTATEDVGASGDHQFITFSKQNTEVDGAMEPSEPSRSGTSSGYVLQTLDEFLNTKNHSAANTFLANIRAQPPDKSHKENYAGAVSQSSLLSTPWQECHVSKQQPTPTYASVTGSNSNILSSFPHSGFDGSNMNQINSMDTSSGRNGPCRLNNFVPGPNHISSSGCNVPKCNFMVSSSMPVSYAPTSNHSTVAPFALPPCVTDTNNGQQTACPGIRSVHMNHVQPNCIRSLGNLTINGNHLAAPSSCVNGPATINLVSTGVGPMPPMQIFPPVRSYSYPNLIPNLYPPPQSSGIVYAVSPPRNHLIPNNGFGNSTIGQNFPRINVVPTCSYTSSGAYSYPTNMATHMNCDIPSSGIRGVVTQTGPGRNDGSTLFVYDLPPEFKEPELTHAFLRFGKVLSTKVFFDKTTNQSKCFGFVSYDNPVSAENAIRVMNGLRIGSRRFSKNWFLSVQINQNYFLEVKFAVPGFATLIRNQFSLSSTPTLLKVPNYVLINFNGVPMHGEGKRLHFYYYFKYGNNIV</sequence>
<evidence type="ECO:0000256" key="1">
    <source>
        <dbReference type="ARBA" id="ARBA00022737"/>
    </source>
</evidence>
<organism evidence="6 7">
    <name type="scientific">Allacma fusca</name>
    <dbReference type="NCBI Taxonomy" id="39272"/>
    <lineage>
        <taxon>Eukaryota</taxon>
        <taxon>Metazoa</taxon>
        <taxon>Ecdysozoa</taxon>
        <taxon>Arthropoda</taxon>
        <taxon>Hexapoda</taxon>
        <taxon>Collembola</taxon>
        <taxon>Symphypleona</taxon>
        <taxon>Sminthuridae</taxon>
        <taxon>Allacma</taxon>
    </lineage>
</organism>
<feature type="region of interest" description="Disordered" evidence="4">
    <location>
        <begin position="238"/>
        <end position="345"/>
    </location>
</feature>
<feature type="compositionally biased region" description="Low complexity" evidence="4">
    <location>
        <begin position="246"/>
        <end position="260"/>
    </location>
</feature>
<dbReference type="FunFam" id="3.30.70.330:FF:000013">
    <property type="entry name" value="CUGBP Elav-like family member 1 isoform 2"/>
    <property type="match status" value="1"/>
</dbReference>
<evidence type="ECO:0000313" key="7">
    <source>
        <dbReference type="Proteomes" id="UP000708208"/>
    </source>
</evidence>
<reference evidence="6" key="1">
    <citation type="submission" date="2021-06" db="EMBL/GenBank/DDBJ databases">
        <authorList>
            <person name="Hodson N. C."/>
            <person name="Mongue J. A."/>
            <person name="Jaron S. K."/>
        </authorList>
    </citation>
    <scope>NUCLEOTIDE SEQUENCE</scope>
</reference>
<dbReference type="OrthoDB" id="410044at2759"/>
<dbReference type="EMBL" id="CAJVCH010143020">
    <property type="protein sequence ID" value="CAG7727062.1"/>
    <property type="molecule type" value="Genomic_DNA"/>
</dbReference>
<evidence type="ECO:0000256" key="2">
    <source>
        <dbReference type="ARBA" id="ARBA00022884"/>
    </source>
</evidence>
<feature type="region of interest" description="Disordered" evidence="4">
    <location>
        <begin position="371"/>
        <end position="390"/>
    </location>
</feature>
<feature type="domain" description="RRM" evidence="5">
    <location>
        <begin position="18"/>
        <end position="99"/>
    </location>
</feature>
<keyword evidence="1" id="KW-0677">Repeat</keyword>
<dbReference type="PROSITE" id="PS50102">
    <property type="entry name" value="RRM"/>
    <property type="match status" value="3"/>
</dbReference>
<gene>
    <name evidence="6" type="ORF">AFUS01_LOCUS15926</name>
</gene>
<dbReference type="GO" id="GO:0009967">
    <property type="term" value="P:positive regulation of signal transduction"/>
    <property type="evidence" value="ECO:0007669"/>
    <property type="project" value="UniProtKB-ARBA"/>
</dbReference>
<dbReference type="GO" id="GO:0005737">
    <property type="term" value="C:cytoplasm"/>
    <property type="evidence" value="ECO:0007669"/>
    <property type="project" value="UniProtKB-ARBA"/>
</dbReference>
<dbReference type="AlphaFoldDB" id="A0A8J2JV52"/>
<dbReference type="InterPro" id="IPR000504">
    <property type="entry name" value="RRM_dom"/>
</dbReference>
<evidence type="ECO:0000256" key="3">
    <source>
        <dbReference type="PROSITE-ProRule" id="PRU00176"/>
    </source>
</evidence>
<keyword evidence="7" id="KW-1185">Reference proteome</keyword>
<accession>A0A8J2JV52</accession>
<evidence type="ECO:0000313" key="6">
    <source>
        <dbReference type="EMBL" id="CAG7727062.1"/>
    </source>
</evidence>
<dbReference type="Proteomes" id="UP000708208">
    <property type="component" value="Unassembled WGS sequence"/>
</dbReference>
<feature type="compositionally biased region" description="Basic and acidic residues" evidence="4">
    <location>
        <begin position="307"/>
        <end position="322"/>
    </location>
</feature>
<dbReference type="SMART" id="SM00360">
    <property type="entry name" value="RRM"/>
    <property type="match status" value="3"/>
</dbReference>
<proteinExistence type="predicted"/>
<dbReference type="PANTHER" id="PTHR24012">
    <property type="entry name" value="RNA BINDING PROTEIN"/>
    <property type="match status" value="1"/>
</dbReference>